<keyword evidence="2 6" id="KW-0132">Cell division</keyword>
<dbReference type="InterPro" id="IPR007874">
    <property type="entry name" value="MinC_N"/>
</dbReference>
<feature type="domain" description="Septum formation inhibitor MinC C-terminal" evidence="7">
    <location>
        <begin position="138"/>
        <end position="237"/>
    </location>
</feature>
<evidence type="ECO:0000256" key="6">
    <source>
        <dbReference type="HAMAP-Rule" id="MF_00267"/>
    </source>
</evidence>
<evidence type="ECO:0000259" key="7">
    <source>
        <dbReference type="Pfam" id="PF03775"/>
    </source>
</evidence>
<dbReference type="InterPro" id="IPR005526">
    <property type="entry name" value="Septum_form_inhib_MinC_C"/>
</dbReference>
<proteinExistence type="inferred from homology"/>
<feature type="domain" description="Septum formation inhibitor MinC N-terminal" evidence="8">
    <location>
        <begin position="6"/>
        <end position="74"/>
    </location>
</feature>
<comment type="function">
    <text evidence="5 6">Cell division inhibitor that blocks the formation of polar Z ring septums. Rapidly oscillates between the poles of the cell to destabilize FtsZ filaments that have formed before they mature into polar Z rings. Prevents FtsZ polymerization.</text>
</comment>
<evidence type="ECO:0000256" key="3">
    <source>
        <dbReference type="ARBA" id="ARBA00023210"/>
    </source>
</evidence>
<dbReference type="PANTHER" id="PTHR34108">
    <property type="entry name" value="SEPTUM SITE-DETERMINING PROTEIN MINC"/>
    <property type="match status" value="1"/>
</dbReference>
<protein>
    <recommendedName>
        <fullName evidence="6">Probable septum site-determining protein MinC</fullName>
    </recommendedName>
</protein>
<sequence>MAENNIELKGTNFTLFVLNISDGNLSSIQHALQQKVQQAPAFFSGAPVVINIEKCEDEIDFMGLSEVIKSQQFVLVGITGAQSNAVKQAARQAGLAVLTSGQASQAETPVPVVEAKVETRIETQVEIQHQDSPATLFHQGQLRSGQQLYAKDKNLVIIGSVSAGAEVIADGSIHVYGHLRGRAIAGAKGDINSRIFCRNLEAELISICGNYKLSETLQEECWQHAATVSLENDQLKISNLD</sequence>
<reference evidence="9 10" key="1">
    <citation type="journal article" date="2022" name="Environ. Microbiol. Rep.">
        <title>Eco-phylogenetic analyses reveal divergent evolution of vitamin B12 metabolism in the marine bacterial family 'Psychromonadaceae'.</title>
        <authorList>
            <person name="Jin X."/>
            <person name="Yang Y."/>
            <person name="Cao H."/>
            <person name="Gao B."/>
            <person name="Zhao Z."/>
        </authorList>
    </citation>
    <scope>NUCLEOTIDE SEQUENCE [LARGE SCALE GENOMIC DNA]</scope>
    <source>
        <strain evidence="9 10">MKS20</strain>
    </source>
</reference>
<dbReference type="RefSeq" id="WP_233052462.1">
    <property type="nucleotide sequence ID" value="NZ_JAIMJA010000007.1"/>
</dbReference>
<evidence type="ECO:0000256" key="4">
    <source>
        <dbReference type="ARBA" id="ARBA00023306"/>
    </source>
</evidence>
<evidence type="ECO:0000256" key="2">
    <source>
        <dbReference type="ARBA" id="ARBA00022618"/>
    </source>
</evidence>
<dbReference type="Gene3D" id="2.160.20.70">
    <property type="match status" value="1"/>
</dbReference>
<accession>A0ABS8W9Q8</accession>
<comment type="subunit">
    <text evidence="6">Interacts with MinD and FtsZ.</text>
</comment>
<keyword evidence="3 6" id="KW-0717">Septation</keyword>
<evidence type="ECO:0000313" key="9">
    <source>
        <dbReference type="EMBL" id="MCE2594953.1"/>
    </source>
</evidence>
<dbReference type="NCBIfam" id="TIGR01222">
    <property type="entry name" value="minC"/>
    <property type="match status" value="1"/>
</dbReference>
<evidence type="ECO:0000256" key="5">
    <source>
        <dbReference type="ARBA" id="ARBA00025606"/>
    </source>
</evidence>
<evidence type="ECO:0000313" key="10">
    <source>
        <dbReference type="Proteomes" id="UP001201273"/>
    </source>
</evidence>
<evidence type="ECO:0000256" key="1">
    <source>
        <dbReference type="ARBA" id="ARBA00006291"/>
    </source>
</evidence>
<dbReference type="PANTHER" id="PTHR34108:SF1">
    <property type="entry name" value="SEPTUM SITE-DETERMINING PROTEIN MINC"/>
    <property type="match status" value="1"/>
</dbReference>
<keyword evidence="4 6" id="KW-0131">Cell cycle</keyword>
<dbReference type="Pfam" id="PF03775">
    <property type="entry name" value="MinC_C"/>
    <property type="match status" value="1"/>
</dbReference>
<comment type="similarity">
    <text evidence="1 6">Belongs to the MinC family.</text>
</comment>
<comment type="caution">
    <text evidence="9">The sequence shown here is derived from an EMBL/GenBank/DDBJ whole genome shotgun (WGS) entry which is preliminary data.</text>
</comment>
<dbReference type="Gene3D" id="3.30.70.260">
    <property type="match status" value="1"/>
</dbReference>
<dbReference type="SUPFAM" id="SSF63848">
    <property type="entry name" value="Cell-division inhibitor MinC, C-terminal domain"/>
    <property type="match status" value="1"/>
</dbReference>
<dbReference type="InterPro" id="IPR013033">
    <property type="entry name" value="MinC"/>
</dbReference>
<organism evidence="9 10">
    <name type="scientific">Motilimonas cestriensis</name>
    <dbReference type="NCBI Taxonomy" id="2742685"/>
    <lineage>
        <taxon>Bacteria</taxon>
        <taxon>Pseudomonadati</taxon>
        <taxon>Pseudomonadota</taxon>
        <taxon>Gammaproteobacteria</taxon>
        <taxon>Alteromonadales</taxon>
        <taxon>Alteromonadales genera incertae sedis</taxon>
        <taxon>Motilimonas</taxon>
    </lineage>
</organism>
<evidence type="ECO:0000259" key="8">
    <source>
        <dbReference type="Pfam" id="PF05209"/>
    </source>
</evidence>
<dbReference type="InterPro" id="IPR036145">
    <property type="entry name" value="MinC_C_sf"/>
</dbReference>
<gene>
    <name evidence="6 9" type="primary">minC</name>
    <name evidence="9" type="ORF">K6Y31_09005</name>
</gene>
<name>A0ABS8W9Q8_9GAMM</name>
<dbReference type="HAMAP" id="MF_00267">
    <property type="entry name" value="MinC"/>
    <property type="match status" value="1"/>
</dbReference>
<dbReference type="EMBL" id="JAIMJA010000007">
    <property type="protein sequence ID" value="MCE2594953.1"/>
    <property type="molecule type" value="Genomic_DNA"/>
</dbReference>
<keyword evidence="10" id="KW-1185">Reference proteome</keyword>
<dbReference type="InterPro" id="IPR016098">
    <property type="entry name" value="CAP/MinC_C"/>
</dbReference>
<dbReference type="Proteomes" id="UP001201273">
    <property type="component" value="Unassembled WGS sequence"/>
</dbReference>
<dbReference type="Pfam" id="PF05209">
    <property type="entry name" value="MinC_N"/>
    <property type="match status" value="1"/>
</dbReference>